<dbReference type="AlphaFoldDB" id="A0A9J5ZXY1"/>
<gene>
    <name evidence="1" type="ORF">H5410_016920</name>
</gene>
<evidence type="ECO:0000313" key="1">
    <source>
        <dbReference type="EMBL" id="KAG5617096.1"/>
    </source>
</evidence>
<proteinExistence type="predicted"/>
<dbReference type="PANTHER" id="PTHR34802">
    <property type="entry name" value="CHORISMATE SYNTHASE"/>
    <property type="match status" value="1"/>
</dbReference>
<comment type="caution">
    <text evidence="1">The sequence shown here is derived from an EMBL/GenBank/DDBJ whole genome shotgun (WGS) entry which is preliminary data.</text>
</comment>
<dbReference type="EMBL" id="JACXVP010000003">
    <property type="protein sequence ID" value="KAG5617096.1"/>
    <property type="molecule type" value="Genomic_DNA"/>
</dbReference>
<evidence type="ECO:0000313" key="2">
    <source>
        <dbReference type="Proteomes" id="UP000824120"/>
    </source>
</evidence>
<organism evidence="1 2">
    <name type="scientific">Solanum commersonii</name>
    <name type="common">Commerson's wild potato</name>
    <name type="synonym">Commerson's nightshade</name>
    <dbReference type="NCBI Taxonomy" id="4109"/>
    <lineage>
        <taxon>Eukaryota</taxon>
        <taxon>Viridiplantae</taxon>
        <taxon>Streptophyta</taxon>
        <taxon>Embryophyta</taxon>
        <taxon>Tracheophyta</taxon>
        <taxon>Spermatophyta</taxon>
        <taxon>Magnoliopsida</taxon>
        <taxon>eudicotyledons</taxon>
        <taxon>Gunneridae</taxon>
        <taxon>Pentapetalae</taxon>
        <taxon>asterids</taxon>
        <taxon>lamiids</taxon>
        <taxon>Solanales</taxon>
        <taxon>Solanaceae</taxon>
        <taxon>Solanoideae</taxon>
        <taxon>Solaneae</taxon>
        <taxon>Solanum</taxon>
    </lineage>
</organism>
<name>A0A9J5ZXY1_SOLCO</name>
<accession>A0A9J5ZXY1</accession>
<dbReference type="OrthoDB" id="1256209at2759"/>
<reference evidence="1 2" key="1">
    <citation type="submission" date="2020-09" db="EMBL/GenBank/DDBJ databases">
        <title>De no assembly of potato wild relative species, Solanum commersonii.</title>
        <authorList>
            <person name="Cho K."/>
        </authorList>
    </citation>
    <scope>NUCLEOTIDE SEQUENCE [LARGE SCALE GENOMIC DNA]</scope>
    <source>
        <strain evidence="1">LZ3.2</strain>
        <tissue evidence="1">Leaf</tissue>
    </source>
</reference>
<sequence>MYVVESYMRELHKLAGTCTDCENLCCDFGMSVEIEECSSEEQLESEETRTTAEILNDSRLTYTKAFMLSLSNLHICKDLPEDFDPSALRDLRLTYTKEFMLSLSNLQICKDLPKDFDPSALRCSRLTYTKTFILRLVIMQVGGSNSYASHSSKGTKSLTNTACTAQEDVQSKNDTFQDDVVGDKSTHWSKQIANLSEAQKSVNKFVDEEKSHCKTPGSINVMQVRPFSSSLQKEVSLQHTDFPGIETRCLKGPCTGRMENGIHTANILAAESHENLKLNWESKEDFETEISNELLLGEAFFPSQKNLYERISETNELQPNEFFLASVLSDCGAFGTDGEGIADSIFDCELELDEIEESESPFDDFWTEILDVIHLEQESRDSYSADTVNITESEVTLHIPDEDELISLNYQEEPKDPKIPNVDTSIDLDFVEDEINLPDEDSLISVDHLLSLSNHCSEVTFVGRTDRLEPNFTSDSTGHTEVAHCYEKSFLPGRKVSSSATHRKPYPHQISSQTPCIHVNPEIPTFHPLDLYFTCSNFKNIREEKLVHYYPPAIYFYPWSNIHHESSMKTAPAMEKKYEHLEQYPMLYQPDNSLQQMELLRESQTDPIEQVVYDVVQQWDAMQQLPETYHQQLHYPGFGFPI</sequence>
<protein>
    <submittedName>
        <fullName evidence="1">Uncharacterized protein</fullName>
    </submittedName>
</protein>
<keyword evidence="2" id="KW-1185">Reference proteome</keyword>
<dbReference type="PANTHER" id="PTHR34802:SF2">
    <property type="match status" value="1"/>
</dbReference>
<dbReference type="Proteomes" id="UP000824120">
    <property type="component" value="Chromosome 3"/>
</dbReference>